<evidence type="ECO:0000313" key="2">
    <source>
        <dbReference type="Proteomes" id="UP001293254"/>
    </source>
</evidence>
<accession>A0AAE1Z578</accession>
<dbReference type="EMBL" id="JACGWO010000001">
    <property type="protein sequence ID" value="KAK4441658.1"/>
    <property type="molecule type" value="Genomic_DNA"/>
</dbReference>
<organism evidence="1 2">
    <name type="scientific">Sesamum alatum</name>
    <dbReference type="NCBI Taxonomy" id="300844"/>
    <lineage>
        <taxon>Eukaryota</taxon>
        <taxon>Viridiplantae</taxon>
        <taxon>Streptophyta</taxon>
        <taxon>Embryophyta</taxon>
        <taxon>Tracheophyta</taxon>
        <taxon>Spermatophyta</taxon>
        <taxon>Magnoliopsida</taxon>
        <taxon>eudicotyledons</taxon>
        <taxon>Gunneridae</taxon>
        <taxon>Pentapetalae</taxon>
        <taxon>asterids</taxon>
        <taxon>lamiids</taxon>
        <taxon>Lamiales</taxon>
        <taxon>Pedaliaceae</taxon>
        <taxon>Sesamum</taxon>
    </lineage>
</organism>
<reference evidence="1" key="1">
    <citation type="submission" date="2020-06" db="EMBL/GenBank/DDBJ databases">
        <authorList>
            <person name="Li T."/>
            <person name="Hu X."/>
            <person name="Zhang T."/>
            <person name="Song X."/>
            <person name="Zhang H."/>
            <person name="Dai N."/>
            <person name="Sheng W."/>
            <person name="Hou X."/>
            <person name="Wei L."/>
        </authorList>
    </citation>
    <scope>NUCLEOTIDE SEQUENCE</scope>
    <source>
        <strain evidence="1">3651</strain>
        <tissue evidence="1">Leaf</tissue>
    </source>
</reference>
<dbReference type="AlphaFoldDB" id="A0AAE1Z578"/>
<reference evidence="1" key="2">
    <citation type="journal article" date="2024" name="Plant">
        <title>Genomic evolution and insights into agronomic trait innovations of Sesamum species.</title>
        <authorList>
            <person name="Miao H."/>
            <person name="Wang L."/>
            <person name="Qu L."/>
            <person name="Liu H."/>
            <person name="Sun Y."/>
            <person name="Le M."/>
            <person name="Wang Q."/>
            <person name="Wei S."/>
            <person name="Zheng Y."/>
            <person name="Lin W."/>
            <person name="Duan Y."/>
            <person name="Cao H."/>
            <person name="Xiong S."/>
            <person name="Wang X."/>
            <person name="Wei L."/>
            <person name="Li C."/>
            <person name="Ma Q."/>
            <person name="Ju M."/>
            <person name="Zhao R."/>
            <person name="Li G."/>
            <person name="Mu C."/>
            <person name="Tian Q."/>
            <person name="Mei H."/>
            <person name="Zhang T."/>
            <person name="Gao T."/>
            <person name="Zhang H."/>
        </authorList>
    </citation>
    <scope>NUCLEOTIDE SEQUENCE</scope>
    <source>
        <strain evidence="1">3651</strain>
    </source>
</reference>
<gene>
    <name evidence="1" type="ORF">Salat_0500700</name>
</gene>
<comment type="caution">
    <text evidence="1">The sequence shown here is derived from an EMBL/GenBank/DDBJ whole genome shotgun (WGS) entry which is preliminary data.</text>
</comment>
<protein>
    <submittedName>
        <fullName evidence="1">Uncharacterized protein</fullName>
    </submittedName>
</protein>
<evidence type="ECO:0000313" key="1">
    <source>
        <dbReference type="EMBL" id="KAK4441658.1"/>
    </source>
</evidence>
<proteinExistence type="predicted"/>
<keyword evidence="2" id="KW-1185">Reference proteome</keyword>
<name>A0AAE1Z578_9LAMI</name>
<sequence>MAVWLTLSKASGSRYSVWLGIVECGLVAQKWIAKAKLVEGRESSGWYGNGRIKMISGLVNQWADFSLGKMLHAVGLALKHSENTFFSWFCLVSFPYFPSLTIKIHHLIFLFQSSICHSLESLDHSKLFTVVV</sequence>
<dbReference type="Proteomes" id="UP001293254">
    <property type="component" value="Unassembled WGS sequence"/>
</dbReference>